<protein>
    <submittedName>
        <fullName evidence="1">Uncharacterized protein</fullName>
    </submittedName>
</protein>
<accession>A0A645EQ97</accession>
<sequence>MLAQLNHKVLNYFRSDIINSRIIVAEFRVVAADFVVNS</sequence>
<reference evidence="1" key="1">
    <citation type="submission" date="2019-08" db="EMBL/GenBank/DDBJ databases">
        <authorList>
            <person name="Kucharzyk K."/>
            <person name="Murdoch R.W."/>
            <person name="Higgins S."/>
            <person name="Loffler F."/>
        </authorList>
    </citation>
    <scope>NUCLEOTIDE SEQUENCE</scope>
</reference>
<dbReference type="AlphaFoldDB" id="A0A645EQ97"/>
<proteinExistence type="predicted"/>
<name>A0A645EQ97_9ZZZZ</name>
<evidence type="ECO:0000313" key="1">
    <source>
        <dbReference type="EMBL" id="MPN03329.1"/>
    </source>
</evidence>
<organism evidence="1">
    <name type="scientific">bioreactor metagenome</name>
    <dbReference type="NCBI Taxonomy" id="1076179"/>
    <lineage>
        <taxon>unclassified sequences</taxon>
        <taxon>metagenomes</taxon>
        <taxon>ecological metagenomes</taxon>
    </lineage>
</organism>
<dbReference type="EMBL" id="VSSQ01049254">
    <property type="protein sequence ID" value="MPN03329.1"/>
    <property type="molecule type" value="Genomic_DNA"/>
</dbReference>
<gene>
    <name evidence="1" type="ORF">SDC9_150556</name>
</gene>
<comment type="caution">
    <text evidence="1">The sequence shown here is derived from an EMBL/GenBank/DDBJ whole genome shotgun (WGS) entry which is preliminary data.</text>
</comment>